<accession>A0ABN0TXT1</accession>
<evidence type="ECO:0000259" key="2">
    <source>
        <dbReference type="Pfam" id="PF16220"/>
    </source>
</evidence>
<feature type="domain" description="FecR N-terminal" evidence="2">
    <location>
        <begin position="14"/>
        <end position="50"/>
    </location>
</feature>
<evidence type="ECO:0000259" key="1">
    <source>
        <dbReference type="Pfam" id="PF04773"/>
    </source>
</evidence>
<dbReference type="PIRSF" id="PIRSF018266">
    <property type="entry name" value="FecR"/>
    <property type="match status" value="1"/>
</dbReference>
<organism evidence="3 4">
    <name type="scientific">Methylophaga marina</name>
    <dbReference type="NCBI Taxonomy" id="45495"/>
    <lineage>
        <taxon>Bacteria</taxon>
        <taxon>Pseudomonadati</taxon>
        <taxon>Pseudomonadota</taxon>
        <taxon>Gammaproteobacteria</taxon>
        <taxon>Thiotrichales</taxon>
        <taxon>Piscirickettsiaceae</taxon>
        <taxon>Methylophaga</taxon>
    </lineage>
</organism>
<proteinExistence type="predicted"/>
<dbReference type="InterPro" id="IPR006860">
    <property type="entry name" value="FecR"/>
</dbReference>
<dbReference type="EMBL" id="BAAADG010000018">
    <property type="protein sequence ID" value="GAA0232751.1"/>
    <property type="molecule type" value="Genomic_DNA"/>
</dbReference>
<evidence type="ECO:0000313" key="4">
    <source>
        <dbReference type="Proteomes" id="UP001501476"/>
    </source>
</evidence>
<dbReference type="InterPro" id="IPR032623">
    <property type="entry name" value="FecR_N"/>
</dbReference>
<dbReference type="PANTHER" id="PTHR30273:SF2">
    <property type="entry name" value="PROTEIN FECR"/>
    <property type="match status" value="1"/>
</dbReference>
<dbReference type="Gene3D" id="2.60.120.1440">
    <property type="match status" value="1"/>
</dbReference>
<dbReference type="Pfam" id="PF04773">
    <property type="entry name" value="FecR"/>
    <property type="match status" value="1"/>
</dbReference>
<gene>
    <name evidence="3" type="ORF">GCM10008964_25010</name>
</gene>
<name>A0ABN0TXT1_9GAMM</name>
<evidence type="ECO:0000313" key="3">
    <source>
        <dbReference type="EMBL" id="GAA0232751.1"/>
    </source>
</evidence>
<feature type="domain" description="FecR protein" evidence="1">
    <location>
        <begin position="112"/>
        <end position="206"/>
    </location>
</feature>
<dbReference type="InterPro" id="IPR012373">
    <property type="entry name" value="Ferrdict_sens_TM"/>
</dbReference>
<comment type="caution">
    <text evidence="3">The sequence shown here is derived from an EMBL/GenBank/DDBJ whole genome shotgun (WGS) entry which is preliminary data.</text>
</comment>
<reference evidence="3 4" key="1">
    <citation type="journal article" date="2019" name="Int. J. Syst. Evol. Microbiol.">
        <title>The Global Catalogue of Microorganisms (GCM) 10K type strain sequencing project: providing services to taxonomists for standard genome sequencing and annotation.</title>
        <authorList>
            <consortium name="The Broad Institute Genomics Platform"/>
            <consortium name="The Broad Institute Genome Sequencing Center for Infectious Disease"/>
            <person name="Wu L."/>
            <person name="Ma J."/>
        </authorList>
    </citation>
    <scope>NUCLEOTIDE SEQUENCE [LARGE SCALE GENOMIC DNA]</scope>
    <source>
        <strain evidence="3 4">JCM 6886</strain>
    </source>
</reference>
<sequence>MSSSSHPQPDIIDTAAAWMARLWADDASLEDKQACEHWRQQNPEHEKAWQILASMAERFDRLPEHAANSTLLTSTPASSRRQFLQWVGIFIGSASVGYGLQKTQLWQQAMSDYSTSIGETRDVQLADGSHLRLNTDTAIDVVFNGKQRLIHLKHGEVFITTGHAAEFAGQPFIVVTAEGKIEALGTQFNVRQNADSTEVTVVQDSVLIHQVQQKLTLNAGERIRFNQLELAKAVKADPAITSWTQHKLVAEQMPVSEFIHELSRYRSGILRCDATVADLKVSGVFPLNDTDKALQQMAQALPVSIQSRTRYWVTVVPRDRAL</sequence>
<dbReference type="Pfam" id="PF16220">
    <property type="entry name" value="DUF4880"/>
    <property type="match status" value="1"/>
</dbReference>
<dbReference type="RefSeq" id="WP_286303355.1">
    <property type="nucleotide sequence ID" value="NZ_AP027741.1"/>
</dbReference>
<dbReference type="PANTHER" id="PTHR30273">
    <property type="entry name" value="PERIPLASMIC SIGNAL SENSOR AND SIGMA FACTOR ACTIVATOR FECR-RELATED"/>
    <property type="match status" value="1"/>
</dbReference>
<protein>
    <submittedName>
        <fullName evidence="3">FecR domain-containing protein</fullName>
    </submittedName>
</protein>
<keyword evidence="4" id="KW-1185">Reference proteome</keyword>
<dbReference type="Proteomes" id="UP001501476">
    <property type="component" value="Unassembled WGS sequence"/>
</dbReference>